<evidence type="ECO:0000256" key="4">
    <source>
        <dbReference type="SAM" id="SignalP"/>
    </source>
</evidence>
<dbReference type="SUPFAM" id="SSF55797">
    <property type="entry name" value="PR-1-like"/>
    <property type="match status" value="1"/>
</dbReference>
<protein>
    <recommendedName>
        <fullName evidence="5">SCP domain-containing protein</fullName>
    </recommendedName>
</protein>
<accession>B4LSV5</accession>
<dbReference type="AlphaFoldDB" id="B4LSV5"/>
<gene>
    <name evidence="6" type="primary">Dvir\GJ17703</name>
    <name evidence="6" type="ORF">Dvir_GJ17703</name>
</gene>
<dbReference type="CDD" id="cd05380">
    <property type="entry name" value="CAP_euk"/>
    <property type="match status" value="1"/>
</dbReference>
<dbReference type="Proteomes" id="UP000008792">
    <property type="component" value="Unassembled WGS sequence"/>
</dbReference>
<dbReference type="Pfam" id="PF00188">
    <property type="entry name" value="CAP"/>
    <property type="match status" value="1"/>
</dbReference>
<feature type="chain" id="PRO_5006457425" description="SCP domain-containing protein" evidence="4">
    <location>
        <begin position="19"/>
        <end position="298"/>
    </location>
</feature>
<sequence length="298" mass="34341">MKIVIALIVFGYIGRLVGQDESDHDEDDLDNPYYFNFGSKTTICPQNASCLDGNTHFLCAKDPMKVSPNCKRFVLVPITRKSRSNMVHVHNGLRNKVAYDKKLANMNLVYWNMHLQDMAEQYLHLCRPYRDTCLIIGLNGYRVGQNTVFVPRQHFALLTEWEGRTVRQWFLELGRIKITSQDLVTEQLKGKMGNLTQLIWPSLEFIGCSAAIMFDGLFIVCYYYPAVNESLKAQFTYLKADESCVCPKNRYTCSLLFTSLCGIDIEVGGALITEFNPWNMFLLLFILFILYNIRFSRV</sequence>
<evidence type="ECO:0000313" key="7">
    <source>
        <dbReference type="Proteomes" id="UP000008792"/>
    </source>
</evidence>
<dbReference type="SMART" id="SM00198">
    <property type="entry name" value="SCP"/>
    <property type="match status" value="1"/>
</dbReference>
<evidence type="ECO:0000256" key="2">
    <source>
        <dbReference type="ARBA" id="ARBA00022525"/>
    </source>
</evidence>
<dbReference type="InterPro" id="IPR035940">
    <property type="entry name" value="CAP_sf"/>
</dbReference>
<dbReference type="GO" id="GO:0005576">
    <property type="term" value="C:extracellular region"/>
    <property type="evidence" value="ECO:0007669"/>
    <property type="project" value="UniProtKB-SubCell"/>
</dbReference>
<organism evidence="6 7">
    <name type="scientific">Drosophila virilis</name>
    <name type="common">Fruit fly</name>
    <dbReference type="NCBI Taxonomy" id="7244"/>
    <lineage>
        <taxon>Eukaryota</taxon>
        <taxon>Metazoa</taxon>
        <taxon>Ecdysozoa</taxon>
        <taxon>Arthropoda</taxon>
        <taxon>Hexapoda</taxon>
        <taxon>Insecta</taxon>
        <taxon>Pterygota</taxon>
        <taxon>Neoptera</taxon>
        <taxon>Endopterygota</taxon>
        <taxon>Diptera</taxon>
        <taxon>Brachycera</taxon>
        <taxon>Muscomorpha</taxon>
        <taxon>Ephydroidea</taxon>
        <taxon>Drosophilidae</taxon>
        <taxon>Drosophila</taxon>
    </lineage>
</organism>
<feature type="domain" description="SCP" evidence="5">
    <location>
        <begin position="81"/>
        <end position="231"/>
    </location>
</feature>
<evidence type="ECO:0000259" key="5">
    <source>
        <dbReference type="SMART" id="SM00198"/>
    </source>
</evidence>
<proteinExistence type="predicted"/>
<keyword evidence="3" id="KW-0812">Transmembrane</keyword>
<dbReference type="PANTHER" id="PTHR10334">
    <property type="entry name" value="CYSTEINE-RICH SECRETORY PROTEIN-RELATED"/>
    <property type="match status" value="1"/>
</dbReference>
<reference evidence="6 7" key="1">
    <citation type="journal article" date="2007" name="Nature">
        <title>Evolution of genes and genomes on the Drosophila phylogeny.</title>
        <authorList>
            <consortium name="Drosophila 12 Genomes Consortium"/>
            <person name="Clark A.G."/>
            <person name="Eisen M.B."/>
            <person name="Smith D.R."/>
            <person name="Bergman C.M."/>
            <person name="Oliver B."/>
            <person name="Markow T.A."/>
            <person name="Kaufman T.C."/>
            <person name="Kellis M."/>
            <person name="Gelbart W."/>
            <person name="Iyer V.N."/>
            <person name="Pollard D.A."/>
            <person name="Sackton T.B."/>
            <person name="Larracuente A.M."/>
            <person name="Singh N.D."/>
            <person name="Abad J.P."/>
            <person name="Abt D.N."/>
            <person name="Adryan B."/>
            <person name="Aguade M."/>
            <person name="Akashi H."/>
            <person name="Anderson W.W."/>
            <person name="Aquadro C.F."/>
            <person name="Ardell D.H."/>
            <person name="Arguello R."/>
            <person name="Artieri C.G."/>
            <person name="Barbash D.A."/>
            <person name="Barker D."/>
            <person name="Barsanti P."/>
            <person name="Batterham P."/>
            <person name="Batzoglou S."/>
            <person name="Begun D."/>
            <person name="Bhutkar A."/>
            <person name="Blanco E."/>
            <person name="Bosak S.A."/>
            <person name="Bradley R.K."/>
            <person name="Brand A.D."/>
            <person name="Brent M.R."/>
            <person name="Brooks A.N."/>
            <person name="Brown R.H."/>
            <person name="Butlin R.K."/>
            <person name="Caggese C."/>
            <person name="Calvi B.R."/>
            <person name="Bernardo de Carvalho A."/>
            <person name="Caspi A."/>
            <person name="Castrezana S."/>
            <person name="Celniker S.E."/>
            <person name="Chang J.L."/>
            <person name="Chapple C."/>
            <person name="Chatterji S."/>
            <person name="Chinwalla A."/>
            <person name="Civetta A."/>
            <person name="Clifton S.W."/>
            <person name="Comeron J.M."/>
            <person name="Costello J.C."/>
            <person name="Coyne J.A."/>
            <person name="Daub J."/>
            <person name="David R.G."/>
            <person name="Delcher A.L."/>
            <person name="Delehaunty K."/>
            <person name="Do C.B."/>
            <person name="Ebling H."/>
            <person name="Edwards K."/>
            <person name="Eickbush T."/>
            <person name="Evans J.D."/>
            <person name="Filipski A."/>
            <person name="Findeiss S."/>
            <person name="Freyhult E."/>
            <person name="Fulton L."/>
            <person name="Fulton R."/>
            <person name="Garcia A.C."/>
            <person name="Gardiner A."/>
            <person name="Garfield D.A."/>
            <person name="Garvin B.E."/>
            <person name="Gibson G."/>
            <person name="Gilbert D."/>
            <person name="Gnerre S."/>
            <person name="Godfrey J."/>
            <person name="Good R."/>
            <person name="Gotea V."/>
            <person name="Gravely B."/>
            <person name="Greenberg A.J."/>
            <person name="Griffiths-Jones S."/>
            <person name="Gross S."/>
            <person name="Guigo R."/>
            <person name="Gustafson E.A."/>
            <person name="Haerty W."/>
            <person name="Hahn M.W."/>
            <person name="Halligan D.L."/>
            <person name="Halpern A.L."/>
            <person name="Halter G.M."/>
            <person name="Han M.V."/>
            <person name="Heger A."/>
            <person name="Hillier L."/>
            <person name="Hinrichs A.S."/>
            <person name="Holmes I."/>
            <person name="Hoskins R.A."/>
            <person name="Hubisz M.J."/>
            <person name="Hultmark D."/>
            <person name="Huntley M.A."/>
            <person name="Jaffe D.B."/>
            <person name="Jagadeeshan S."/>
            <person name="Jeck W.R."/>
            <person name="Johnson J."/>
            <person name="Jones C.D."/>
            <person name="Jordan W.C."/>
            <person name="Karpen G.H."/>
            <person name="Kataoka E."/>
            <person name="Keightley P.D."/>
            <person name="Kheradpour P."/>
            <person name="Kirkness E.F."/>
            <person name="Koerich L.B."/>
            <person name="Kristiansen K."/>
            <person name="Kudrna D."/>
            <person name="Kulathinal R.J."/>
            <person name="Kumar S."/>
            <person name="Kwok R."/>
            <person name="Lander E."/>
            <person name="Langley C.H."/>
            <person name="Lapoint R."/>
            <person name="Lazzaro B.P."/>
            <person name="Lee S.J."/>
            <person name="Levesque L."/>
            <person name="Li R."/>
            <person name="Lin C.F."/>
            <person name="Lin M.F."/>
            <person name="Lindblad-Toh K."/>
            <person name="Llopart A."/>
            <person name="Long M."/>
            <person name="Low L."/>
            <person name="Lozovsky E."/>
            <person name="Lu J."/>
            <person name="Luo M."/>
            <person name="Machado C.A."/>
            <person name="Makalowski W."/>
            <person name="Marzo M."/>
            <person name="Matsuda M."/>
            <person name="Matzkin L."/>
            <person name="McAllister B."/>
            <person name="McBride C.S."/>
            <person name="McKernan B."/>
            <person name="McKernan K."/>
            <person name="Mendez-Lago M."/>
            <person name="Minx P."/>
            <person name="Mollenhauer M.U."/>
            <person name="Montooth K."/>
            <person name="Mount S.M."/>
            <person name="Mu X."/>
            <person name="Myers E."/>
            <person name="Negre B."/>
            <person name="Newfeld S."/>
            <person name="Nielsen R."/>
            <person name="Noor M.A."/>
            <person name="O'Grady P."/>
            <person name="Pachter L."/>
            <person name="Papaceit M."/>
            <person name="Parisi M.J."/>
            <person name="Parisi M."/>
            <person name="Parts L."/>
            <person name="Pedersen J.S."/>
            <person name="Pesole G."/>
            <person name="Phillippy A.M."/>
            <person name="Ponting C.P."/>
            <person name="Pop M."/>
            <person name="Porcelli D."/>
            <person name="Powell J.R."/>
            <person name="Prohaska S."/>
            <person name="Pruitt K."/>
            <person name="Puig M."/>
            <person name="Quesneville H."/>
            <person name="Ram K.R."/>
            <person name="Rand D."/>
            <person name="Rasmussen M.D."/>
            <person name="Reed L.K."/>
            <person name="Reenan R."/>
            <person name="Reily A."/>
            <person name="Remington K.A."/>
            <person name="Rieger T.T."/>
            <person name="Ritchie M.G."/>
            <person name="Robin C."/>
            <person name="Rogers Y.H."/>
            <person name="Rohde C."/>
            <person name="Rozas J."/>
            <person name="Rubenfield M.J."/>
            <person name="Ruiz A."/>
            <person name="Russo S."/>
            <person name="Salzberg S.L."/>
            <person name="Sanchez-Gracia A."/>
            <person name="Saranga D.J."/>
            <person name="Sato H."/>
            <person name="Schaeffer S.W."/>
            <person name="Schatz M.C."/>
            <person name="Schlenke T."/>
            <person name="Schwartz R."/>
            <person name="Segarra C."/>
            <person name="Singh R.S."/>
            <person name="Sirot L."/>
            <person name="Sirota M."/>
            <person name="Sisneros N.B."/>
            <person name="Smith C.D."/>
            <person name="Smith T.F."/>
            <person name="Spieth J."/>
            <person name="Stage D.E."/>
            <person name="Stark A."/>
            <person name="Stephan W."/>
            <person name="Strausberg R.L."/>
            <person name="Strempel S."/>
            <person name="Sturgill D."/>
            <person name="Sutton G."/>
            <person name="Sutton G.G."/>
            <person name="Tao W."/>
            <person name="Teichmann S."/>
            <person name="Tobari Y.N."/>
            <person name="Tomimura Y."/>
            <person name="Tsolas J.M."/>
            <person name="Valente V.L."/>
            <person name="Venter E."/>
            <person name="Venter J.C."/>
            <person name="Vicario S."/>
            <person name="Vieira F.G."/>
            <person name="Vilella A.J."/>
            <person name="Villasante A."/>
            <person name="Walenz B."/>
            <person name="Wang J."/>
            <person name="Wasserman M."/>
            <person name="Watts T."/>
            <person name="Wilson D."/>
            <person name="Wilson R.K."/>
            <person name="Wing R.A."/>
            <person name="Wolfner M.F."/>
            <person name="Wong A."/>
            <person name="Wong G.K."/>
            <person name="Wu C.I."/>
            <person name="Wu G."/>
            <person name="Yamamoto D."/>
            <person name="Yang H.P."/>
            <person name="Yang S.P."/>
            <person name="Yorke J.A."/>
            <person name="Yoshida K."/>
            <person name="Zdobnov E."/>
            <person name="Zhang P."/>
            <person name="Zhang Y."/>
            <person name="Zimin A.V."/>
            <person name="Baldwin J."/>
            <person name="Abdouelleil A."/>
            <person name="Abdulkadir J."/>
            <person name="Abebe A."/>
            <person name="Abera B."/>
            <person name="Abreu J."/>
            <person name="Acer S.C."/>
            <person name="Aftuck L."/>
            <person name="Alexander A."/>
            <person name="An P."/>
            <person name="Anderson E."/>
            <person name="Anderson S."/>
            <person name="Arachi H."/>
            <person name="Azer M."/>
            <person name="Bachantsang P."/>
            <person name="Barry A."/>
            <person name="Bayul T."/>
            <person name="Berlin A."/>
            <person name="Bessette D."/>
            <person name="Bloom T."/>
            <person name="Blye J."/>
            <person name="Boguslavskiy L."/>
            <person name="Bonnet C."/>
            <person name="Boukhgalter B."/>
            <person name="Bourzgui I."/>
            <person name="Brown A."/>
            <person name="Cahill P."/>
            <person name="Channer S."/>
            <person name="Cheshatsang Y."/>
            <person name="Chuda L."/>
            <person name="Citroen M."/>
            <person name="Collymore A."/>
            <person name="Cooke P."/>
            <person name="Costello M."/>
            <person name="D'Aco K."/>
            <person name="Daza R."/>
            <person name="De Haan G."/>
            <person name="DeGray S."/>
            <person name="DeMaso C."/>
            <person name="Dhargay N."/>
            <person name="Dooley K."/>
            <person name="Dooley E."/>
            <person name="Doricent M."/>
            <person name="Dorje P."/>
            <person name="Dorjee K."/>
            <person name="Dupes A."/>
            <person name="Elong R."/>
            <person name="Falk J."/>
            <person name="Farina A."/>
            <person name="Faro S."/>
            <person name="Ferguson D."/>
            <person name="Fisher S."/>
            <person name="Foley C.D."/>
            <person name="Franke A."/>
            <person name="Friedrich D."/>
            <person name="Gadbois L."/>
            <person name="Gearin G."/>
            <person name="Gearin C.R."/>
            <person name="Giannoukos G."/>
            <person name="Goode T."/>
            <person name="Graham J."/>
            <person name="Grandbois E."/>
            <person name="Grewal S."/>
            <person name="Gyaltsen K."/>
            <person name="Hafez N."/>
            <person name="Hagos B."/>
            <person name="Hall J."/>
            <person name="Henson C."/>
            <person name="Hollinger A."/>
            <person name="Honan T."/>
            <person name="Huard M.D."/>
            <person name="Hughes L."/>
            <person name="Hurhula B."/>
            <person name="Husby M.E."/>
            <person name="Kamat A."/>
            <person name="Kanga B."/>
            <person name="Kashin S."/>
            <person name="Khazanovich D."/>
            <person name="Kisner P."/>
            <person name="Lance K."/>
            <person name="Lara M."/>
            <person name="Lee W."/>
            <person name="Lennon N."/>
            <person name="Letendre F."/>
            <person name="LeVine R."/>
            <person name="Lipovsky A."/>
            <person name="Liu X."/>
            <person name="Liu J."/>
            <person name="Liu S."/>
            <person name="Lokyitsang T."/>
            <person name="Lokyitsang Y."/>
            <person name="Lubonja R."/>
            <person name="Lui A."/>
            <person name="MacDonald P."/>
            <person name="Magnisalis V."/>
            <person name="Maru K."/>
            <person name="Matthews C."/>
            <person name="McCusker W."/>
            <person name="McDonough S."/>
            <person name="Mehta T."/>
            <person name="Meldrim J."/>
            <person name="Meneus L."/>
            <person name="Mihai O."/>
            <person name="Mihalev A."/>
            <person name="Mihova T."/>
            <person name="Mittelman R."/>
            <person name="Mlenga V."/>
            <person name="Montmayeur A."/>
            <person name="Mulrain L."/>
            <person name="Navidi A."/>
            <person name="Naylor J."/>
            <person name="Negash T."/>
            <person name="Nguyen T."/>
            <person name="Nguyen N."/>
            <person name="Nicol R."/>
            <person name="Norbu C."/>
            <person name="Norbu N."/>
            <person name="Novod N."/>
            <person name="O'Neill B."/>
            <person name="Osman S."/>
            <person name="Markiewicz E."/>
            <person name="Oyono O.L."/>
            <person name="Patti C."/>
            <person name="Phunkhang P."/>
            <person name="Pierre F."/>
            <person name="Priest M."/>
            <person name="Raghuraman S."/>
            <person name="Rege F."/>
            <person name="Reyes R."/>
            <person name="Rise C."/>
            <person name="Rogov P."/>
            <person name="Ross K."/>
            <person name="Ryan E."/>
            <person name="Settipalli S."/>
            <person name="Shea T."/>
            <person name="Sherpa N."/>
            <person name="Shi L."/>
            <person name="Shih D."/>
            <person name="Sparrow T."/>
            <person name="Spaulding J."/>
            <person name="Stalker J."/>
            <person name="Stange-Thomann N."/>
            <person name="Stavropoulos S."/>
            <person name="Stone C."/>
            <person name="Strader C."/>
            <person name="Tesfaye S."/>
            <person name="Thomson T."/>
            <person name="Thoulutsang Y."/>
            <person name="Thoulutsang D."/>
            <person name="Topham K."/>
            <person name="Topping I."/>
            <person name="Tsamla T."/>
            <person name="Vassiliev H."/>
            <person name="Vo A."/>
            <person name="Wangchuk T."/>
            <person name="Wangdi T."/>
            <person name="Weiand M."/>
            <person name="Wilkinson J."/>
            <person name="Wilson A."/>
            <person name="Yadav S."/>
            <person name="Young G."/>
            <person name="Yu Q."/>
            <person name="Zembek L."/>
            <person name="Zhong D."/>
            <person name="Zimmer A."/>
            <person name="Zwirko Z."/>
            <person name="Jaffe D.B."/>
            <person name="Alvarez P."/>
            <person name="Brockman W."/>
            <person name="Butler J."/>
            <person name="Chin C."/>
            <person name="Gnerre S."/>
            <person name="Grabherr M."/>
            <person name="Kleber M."/>
            <person name="Mauceli E."/>
            <person name="MacCallum I."/>
        </authorList>
    </citation>
    <scope>NUCLEOTIDE SEQUENCE [LARGE SCALE GENOMIC DNA]</scope>
    <source>
        <strain evidence="7">Tucson 15010-1051.87</strain>
    </source>
</reference>
<dbReference type="InParanoid" id="B4LSV5"/>
<evidence type="ECO:0000313" key="6">
    <source>
        <dbReference type="EMBL" id="EDW64866.2"/>
    </source>
</evidence>
<dbReference type="InterPro" id="IPR014044">
    <property type="entry name" value="CAP_dom"/>
</dbReference>
<dbReference type="HOGENOM" id="CLU_960661_0_0_1"/>
<keyword evidence="7" id="KW-1185">Reference proteome</keyword>
<dbReference type="OrthoDB" id="43654at2759"/>
<keyword evidence="2" id="KW-0964">Secreted</keyword>
<comment type="subcellular location">
    <subcellularLocation>
        <location evidence="1">Secreted</location>
    </subcellularLocation>
</comment>
<dbReference type="Gene3D" id="3.40.33.10">
    <property type="entry name" value="CAP"/>
    <property type="match status" value="1"/>
</dbReference>
<feature type="signal peptide" evidence="4">
    <location>
        <begin position="1"/>
        <end position="18"/>
    </location>
</feature>
<dbReference type="EMBL" id="CH940649">
    <property type="protein sequence ID" value="EDW64866.2"/>
    <property type="molecule type" value="Genomic_DNA"/>
</dbReference>
<keyword evidence="3" id="KW-0472">Membrane</keyword>
<evidence type="ECO:0000256" key="3">
    <source>
        <dbReference type="SAM" id="Phobius"/>
    </source>
</evidence>
<feature type="transmembrane region" description="Helical" evidence="3">
    <location>
        <begin position="275"/>
        <end position="293"/>
    </location>
</feature>
<dbReference type="InterPro" id="IPR001283">
    <property type="entry name" value="CRISP-related"/>
</dbReference>
<keyword evidence="4" id="KW-0732">Signal</keyword>
<name>B4LSV5_DROVI</name>
<dbReference type="eggNOG" id="ENOG502RTJY">
    <property type="taxonomic scope" value="Eukaryota"/>
</dbReference>
<keyword evidence="3" id="KW-1133">Transmembrane helix</keyword>
<evidence type="ECO:0000256" key="1">
    <source>
        <dbReference type="ARBA" id="ARBA00004613"/>
    </source>
</evidence>